<dbReference type="PANTHER" id="PTHR33223:SF8">
    <property type="entry name" value="OS04G0172440 PROTEIN"/>
    <property type="match status" value="1"/>
</dbReference>
<evidence type="ECO:0000313" key="4">
    <source>
        <dbReference type="Proteomes" id="UP000257109"/>
    </source>
</evidence>
<gene>
    <name evidence="3" type="ORF">CR513_05651</name>
</gene>
<feature type="non-terminal residue" evidence="3">
    <location>
        <position position="1"/>
    </location>
</feature>
<name>A0A371I4H1_MUCPR</name>
<dbReference type="InterPro" id="IPR005162">
    <property type="entry name" value="Retrotrans_gag_dom"/>
</dbReference>
<evidence type="ECO:0000259" key="2">
    <source>
        <dbReference type="Pfam" id="PF03732"/>
    </source>
</evidence>
<reference evidence="3" key="1">
    <citation type="submission" date="2018-05" db="EMBL/GenBank/DDBJ databases">
        <title>Draft genome of Mucuna pruriens seed.</title>
        <authorList>
            <person name="Nnadi N.E."/>
            <person name="Vos R."/>
            <person name="Hasami M.H."/>
            <person name="Devisetty U.K."/>
            <person name="Aguiy J.C."/>
        </authorList>
    </citation>
    <scope>NUCLEOTIDE SEQUENCE [LARGE SCALE GENOMIC DNA]</scope>
    <source>
        <strain evidence="3">JCA_2017</strain>
    </source>
</reference>
<proteinExistence type="predicted"/>
<feature type="domain" description="Retrotransposon gag" evidence="2">
    <location>
        <begin position="16"/>
        <end position="100"/>
    </location>
</feature>
<accession>A0A371I4H1</accession>
<comment type="caution">
    <text evidence="3">The sequence shown here is derived from an EMBL/GenBank/DDBJ whole genome shotgun (WGS) entry which is preliminary data.</text>
</comment>
<dbReference type="PANTHER" id="PTHR33223">
    <property type="entry name" value="CCHC-TYPE DOMAIN-CONTAINING PROTEIN"/>
    <property type="match status" value="1"/>
</dbReference>
<feature type="compositionally biased region" description="Basic and acidic residues" evidence="1">
    <location>
        <begin position="260"/>
        <end position="270"/>
    </location>
</feature>
<dbReference type="EMBL" id="QJKJ01000948">
    <property type="protein sequence ID" value="RDY09903.1"/>
    <property type="molecule type" value="Genomic_DNA"/>
</dbReference>
<feature type="region of interest" description="Disordered" evidence="1">
    <location>
        <begin position="260"/>
        <end position="284"/>
    </location>
</feature>
<evidence type="ECO:0000256" key="1">
    <source>
        <dbReference type="SAM" id="MobiDB-lite"/>
    </source>
</evidence>
<sequence>MAAYIYDDKVLIHYFQDSLIGTTLILYVSLERGHVKTWRDLVEAFLKQYKYNEDMAPDRSRLQSMIKKEHAGFKEYAQRWHELETQVKPPITEREMVIIFIVTLPSPYYNRILRQKANIRKEERRGQCCADRTHLPSDKGKHIFVLHLDTGGIPVSNNTANTIHPTKPTVSRRGDYHQHKANTTRCEKVTQGTSPNSHDLYQKLIEVVPLKPLEPPYPRSYDPNARLLGLKDKGPNVHSNPLLADGVMTVNTISHMDERVEGPNKRKNGESRQAVDSANRVEEGSHPYQLDDITTDAYIEGNGNLQLKPLIIQYNLASKPRVPFIIQVLAKPVYKNNAVPWNRGMTRRGRIFAQEALRSKDPAPAKKERIVEPHKRMVTEE</sequence>
<evidence type="ECO:0000313" key="3">
    <source>
        <dbReference type="EMBL" id="RDY09903.1"/>
    </source>
</evidence>
<keyword evidence="4" id="KW-1185">Reference proteome</keyword>
<dbReference type="AlphaFoldDB" id="A0A371I4H1"/>
<protein>
    <recommendedName>
        <fullName evidence="2">Retrotransposon gag domain-containing protein</fullName>
    </recommendedName>
</protein>
<dbReference type="Pfam" id="PF03732">
    <property type="entry name" value="Retrotrans_gag"/>
    <property type="match status" value="1"/>
</dbReference>
<organism evidence="3 4">
    <name type="scientific">Mucuna pruriens</name>
    <name type="common">Velvet bean</name>
    <name type="synonym">Dolichos pruriens</name>
    <dbReference type="NCBI Taxonomy" id="157652"/>
    <lineage>
        <taxon>Eukaryota</taxon>
        <taxon>Viridiplantae</taxon>
        <taxon>Streptophyta</taxon>
        <taxon>Embryophyta</taxon>
        <taxon>Tracheophyta</taxon>
        <taxon>Spermatophyta</taxon>
        <taxon>Magnoliopsida</taxon>
        <taxon>eudicotyledons</taxon>
        <taxon>Gunneridae</taxon>
        <taxon>Pentapetalae</taxon>
        <taxon>rosids</taxon>
        <taxon>fabids</taxon>
        <taxon>Fabales</taxon>
        <taxon>Fabaceae</taxon>
        <taxon>Papilionoideae</taxon>
        <taxon>50 kb inversion clade</taxon>
        <taxon>NPAAA clade</taxon>
        <taxon>indigoferoid/millettioid clade</taxon>
        <taxon>Phaseoleae</taxon>
        <taxon>Mucuna</taxon>
    </lineage>
</organism>
<dbReference type="Proteomes" id="UP000257109">
    <property type="component" value="Unassembled WGS sequence"/>
</dbReference>
<feature type="region of interest" description="Disordered" evidence="1">
    <location>
        <begin position="358"/>
        <end position="381"/>
    </location>
</feature>
<dbReference type="OrthoDB" id="1257570at2759"/>